<name>A0A2T4ZBI2_9BACL</name>
<dbReference type="EMBL" id="PZZP01000001">
    <property type="protein sequence ID" value="PTM59260.1"/>
    <property type="molecule type" value="Genomic_DNA"/>
</dbReference>
<sequence length="203" mass="23205">MRQQRKKRKKKDLIPLLFLLVLFTFLMLKFPDKAGQDRIGGSLSEQGKQEIPAEYIPIYQAAEREYGVPWQLLASIHRIETRFSTMDPMISPVGAKGHFQFMDCTWLGWDYQHCDGLGSLPDQEVDITDPALIERYGGYGVDASGNGKADPWDLQDATFSAANFLSRYGATDGDWERALFQYNRSHKYVREVIQVAKSYSEPQ</sequence>
<dbReference type="AlphaFoldDB" id="A0A2T4ZBI2"/>
<evidence type="ECO:0000256" key="1">
    <source>
        <dbReference type="SAM" id="Phobius"/>
    </source>
</evidence>
<dbReference type="Proteomes" id="UP000241639">
    <property type="component" value="Unassembled WGS sequence"/>
</dbReference>
<accession>A0A2T4ZBI2</accession>
<dbReference type="OrthoDB" id="9809488at2"/>
<evidence type="ECO:0000313" key="2">
    <source>
        <dbReference type="EMBL" id="PTM59260.1"/>
    </source>
</evidence>
<dbReference type="CDD" id="cd13399">
    <property type="entry name" value="Slt35-like"/>
    <property type="match status" value="1"/>
</dbReference>
<feature type="transmembrane region" description="Helical" evidence="1">
    <location>
        <begin position="12"/>
        <end position="30"/>
    </location>
</feature>
<dbReference type="RefSeq" id="WP_107726111.1">
    <property type="nucleotide sequence ID" value="NZ_PZZP01000001.1"/>
</dbReference>
<dbReference type="SUPFAM" id="SSF53955">
    <property type="entry name" value="Lysozyme-like"/>
    <property type="match status" value="1"/>
</dbReference>
<keyword evidence="1" id="KW-1133">Transmembrane helix</keyword>
<gene>
    <name evidence="2" type="ORF">C8J48_1865</name>
</gene>
<evidence type="ECO:0000313" key="3">
    <source>
        <dbReference type="Proteomes" id="UP000241639"/>
    </source>
</evidence>
<organism evidence="2 3">
    <name type="scientific">Desmospora activa DSM 45169</name>
    <dbReference type="NCBI Taxonomy" id="1121389"/>
    <lineage>
        <taxon>Bacteria</taxon>
        <taxon>Bacillati</taxon>
        <taxon>Bacillota</taxon>
        <taxon>Bacilli</taxon>
        <taxon>Bacillales</taxon>
        <taxon>Thermoactinomycetaceae</taxon>
        <taxon>Desmospora</taxon>
    </lineage>
</organism>
<protein>
    <submittedName>
        <fullName evidence="2">Transglycosylase protein with SLT domain</fullName>
    </submittedName>
</protein>
<reference evidence="2 3" key="1">
    <citation type="submission" date="2018-04" db="EMBL/GenBank/DDBJ databases">
        <title>Genomic Encyclopedia of Archaeal and Bacterial Type Strains, Phase II (KMG-II): from individual species to whole genera.</title>
        <authorList>
            <person name="Goeker M."/>
        </authorList>
    </citation>
    <scope>NUCLEOTIDE SEQUENCE [LARGE SCALE GENOMIC DNA]</scope>
    <source>
        <strain evidence="2 3">DSM 45169</strain>
    </source>
</reference>
<comment type="caution">
    <text evidence="2">The sequence shown here is derived from an EMBL/GenBank/DDBJ whole genome shotgun (WGS) entry which is preliminary data.</text>
</comment>
<keyword evidence="3" id="KW-1185">Reference proteome</keyword>
<dbReference type="Gene3D" id="1.10.530.10">
    <property type="match status" value="1"/>
</dbReference>
<keyword evidence="1" id="KW-0472">Membrane</keyword>
<dbReference type="InterPro" id="IPR023346">
    <property type="entry name" value="Lysozyme-like_dom_sf"/>
</dbReference>
<proteinExistence type="predicted"/>
<keyword evidence="1" id="KW-0812">Transmembrane</keyword>